<organism evidence="8 10">
    <name type="scientific">Anaerobacillus isosaccharinicus</name>
    <dbReference type="NCBI Taxonomy" id="1532552"/>
    <lineage>
        <taxon>Bacteria</taxon>
        <taxon>Bacillati</taxon>
        <taxon>Bacillota</taxon>
        <taxon>Bacilli</taxon>
        <taxon>Bacillales</taxon>
        <taxon>Bacillaceae</taxon>
        <taxon>Anaerobacillus</taxon>
    </lineage>
</organism>
<evidence type="ECO:0000259" key="7">
    <source>
        <dbReference type="PROSITE" id="PS50850"/>
    </source>
</evidence>
<evidence type="ECO:0000256" key="6">
    <source>
        <dbReference type="SAM" id="Phobius"/>
    </source>
</evidence>
<sequence>MFYLPETIKNNERNSIWNGAFSIIAMSLVSGFIPLFAIQVLGANNQQVGLLSSLPSLMSILAMIPGAIWLNRLETKKKFTAISIFMARFFLLLLVFVPFIPYVNQAWILVVLIALMNFPTALSTLSWQSFIGDLIPDERRGQFFSERNRILTIVGMITTFIVGVILNMFDVSAAGPYQIFFTLGFLFGVLEVYYLMKHIEHRRVIPKKAGNVKKLDFSFLKKMLKHKPYVYFLICALLFNFGWQMAWPLFNIYQINYAGATAFWVSLFTVANQVSQIASYKWWGRLADKKGNSVMLLIAALGMTTAPVLTILSTNLVYLTMVNLWSGTFVAGTTMLLFNQLLKVSPENDRTSYLASYNVVIAGIGFIAPQLGVLFLELYGMNVAMGISSIFRFVGGLAFLVVVLYVERKLRPSSNVVKSKVG</sequence>
<dbReference type="GO" id="GO:0022857">
    <property type="term" value="F:transmembrane transporter activity"/>
    <property type="evidence" value="ECO:0007669"/>
    <property type="project" value="InterPro"/>
</dbReference>
<dbReference type="KEGG" id="aia:AWH56_019890"/>
<keyword evidence="10" id="KW-1185">Reference proteome</keyword>
<keyword evidence="4 6" id="KW-1133">Transmembrane helix</keyword>
<feature type="transmembrane region" description="Helical" evidence="6">
    <location>
        <begin position="48"/>
        <end position="70"/>
    </location>
</feature>
<reference evidence="9 10" key="3">
    <citation type="journal article" date="2019" name="Int. J. Syst. Evol. Microbiol.">
        <title>Anaerobacillus isosaccharinicus sp. nov., an alkaliphilic bacterium which degrades isosaccharinic acid.</title>
        <authorList>
            <person name="Bassil N.M."/>
            <person name="Lloyd J.R."/>
        </authorList>
    </citation>
    <scope>NUCLEOTIDE SEQUENCE [LARGE SCALE GENOMIC DNA]</scope>
    <source>
        <strain evidence="9 10">NB2006</strain>
    </source>
</reference>
<dbReference type="InterPro" id="IPR020846">
    <property type="entry name" value="MFS_dom"/>
</dbReference>
<feature type="transmembrane region" description="Helical" evidence="6">
    <location>
        <begin position="294"/>
        <end position="318"/>
    </location>
</feature>
<evidence type="ECO:0000256" key="3">
    <source>
        <dbReference type="ARBA" id="ARBA00022692"/>
    </source>
</evidence>
<dbReference type="PANTHER" id="PTHR23526:SF2">
    <property type="entry name" value="MAJOR FACILITATOR SUPERFAMILY (MFS) PROFILE DOMAIN-CONTAINING PROTEIN"/>
    <property type="match status" value="1"/>
</dbReference>
<dbReference type="Gene3D" id="1.20.1250.20">
    <property type="entry name" value="MFS general substrate transporter like domains"/>
    <property type="match status" value="2"/>
</dbReference>
<reference evidence="9 10" key="2">
    <citation type="journal article" date="2017" name="Genome Announc.">
        <title>Draft Genome Sequences of Four Alkaliphilic Bacteria Belonging to the Anaerobacillus Genus.</title>
        <authorList>
            <person name="Bassil N.M."/>
            <person name="Lloyd J.R."/>
        </authorList>
    </citation>
    <scope>NUCLEOTIDE SEQUENCE [LARGE SCALE GENOMIC DNA]</scope>
    <source>
        <strain evidence="9 10">NB2006</strain>
    </source>
</reference>
<feature type="transmembrane region" description="Helical" evidence="6">
    <location>
        <begin position="106"/>
        <end position="130"/>
    </location>
</feature>
<dbReference type="EMBL" id="LQXD01000197">
    <property type="protein sequence ID" value="OIJ04784.1"/>
    <property type="molecule type" value="Genomic_DNA"/>
</dbReference>
<comment type="subcellular location">
    <subcellularLocation>
        <location evidence="1">Cell membrane</location>
        <topology evidence="1">Multi-pass membrane protein</topology>
    </subcellularLocation>
</comment>
<accession>A0A1S2KXD2</accession>
<evidence type="ECO:0000256" key="2">
    <source>
        <dbReference type="ARBA" id="ARBA00022448"/>
    </source>
</evidence>
<evidence type="ECO:0000256" key="5">
    <source>
        <dbReference type="ARBA" id="ARBA00023136"/>
    </source>
</evidence>
<feature type="transmembrane region" description="Helical" evidence="6">
    <location>
        <begin position="255"/>
        <end position="274"/>
    </location>
</feature>
<feature type="transmembrane region" description="Helical" evidence="6">
    <location>
        <begin position="150"/>
        <end position="169"/>
    </location>
</feature>
<feature type="transmembrane region" description="Helical" evidence="6">
    <location>
        <begin position="82"/>
        <end position="100"/>
    </location>
</feature>
<feature type="transmembrane region" description="Helical" evidence="6">
    <location>
        <begin position="20"/>
        <end position="42"/>
    </location>
</feature>
<evidence type="ECO:0000256" key="1">
    <source>
        <dbReference type="ARBA" id="ARBA00004651"/>
    </source>
</evidence>
<dbReference type="OrthoDB" id="1704268at2"/>
<keyword evidence="2" id="KW-0813">Transport</keyword>
<gene>
    <name evidence="9" type="ORF">AWH56_019890</name>
    <name evidence="8" type="ORF">AWH56_22705</name>
</gene>
<evidence type="ECO:0000313" key="8">
    <source>
        <dbReference type="EMBL" id="OIJ04784.1"/>
    </source>
</evidence>
<evidence type="ECO:0000313" key="10">
    <source>
        <dbReference type="Proteomes" id="UP000180175"/>
    </source>
</evidence>
<keyword evidence="5 6" id="KW-0472">Membrane</keyword>
<feature type="transmembrane region" description="Helical" evidence="6">
    <location>
        <begin position="175"/>
        <end position="196"/>
    </location>
</feature>
<dbReference type="InterPro" id="IPR036259">
    <property type="entry name" value="MFS_trans_sf"/>
</dbReference>
<evidence type="ECO:0000256" key="4">
    <source>
        <dbReference type="ARBA" id="ARBA00022989"/>
    </source>
</evidence>
<feature type="domain" description="Major facilitator superfamily (MFS) profile" evidence="7">
    <location>
        <begin position="228"/>
        <end position="422"/>
    </location>
</feature>
<dbReference type="RefSeq" id="WP_071319201.1">
    <property type="nucleotide sequence ID" value="NZ_CP063356.2"/>
</dbReference>
<dbReference type="Pfam" id="PF07690">
    <property type="entry name" value="MFS_1"/>
    <property type="match status" value="1"/>
</dbReference>
<dbReference type="AlphaFoldDB" id="A0A1S2KXD2"/>
<feature type="transmembrane region" description="Helical" evidence="6">
    <location>
        <begin position="324"/>
        <end position="342"/>
    </location>
</feature>
<reference evidence="9" key="4">
    <citation type="submission" date="2020-10" db="EMBL/GenBank/DDBJ databases">
        <authorList>
            <person name="Bassil N.M."/>
            <person name="Lloyd J.R."/>
        </authorList>
    </citation>
    <scope>NUCLEOTIDE SEQUENCE</scope>
    <source>
        <strain evidence="9">NB2006</strain>
    </source>
</reference>
<dbReference type="InterPro" id="IPR011701">
    <property type="entry name" value="MFS"/>
</dbReference>
<protein>
    <submittedName>
        <fullName evidence="8">MFS transporter</fullName>
    </submittedName>
</protein>
<proteinExistence type="predicted"/>
<dbReference type="SUPFAM" id="SSF103473">
    <property type="entry name" value="MFS general substrate transporter"/>
    <property type="match status" value="1"/>
</dbReference>
<dbReference type="GO" id="GO:0005886">
    <property type="term" value="C:plasma membrane"/>
    <property type="evidence" value="ECO:0007669"/>
    <property type="project" value="UniProtKB-SubCell"/>
</dbReference>
<feature type="transmembrane region" description="Helical" evidence="6">
    <location>
        <begin position="382"/>
        <end position="406"/>
    </location>
</feature>
<dbReference type="PANTHER" id="PTHR23526">
    <property type="entry name" value="INTEGRAL MEMBRANE TRANSPORT PROTEIN-RELATED"/>
    <property type="match status" value="1"/>
</dbReference>
<evidence type="ECO:0000313" key="9">
    <source>
        <dbReference type="EMBL" id="QOY34954.1"/>
    </source>
</evidence>
<dbReference type="Proteomes" id="UP000180175">
    <property type="component" value="Chromosome"/>
</dbReference>
<keyword evidence="3 6" id="KW-0812">Transmembrane</keyword>
<name>A0A1S2KXD2_9BACI</name>
<dbReference type="InterPro" id="IPR052528">
    <property type="entry name" value="Sugar_transport-like"/>
</dbReference>
<dbReference type="PROSITE" id="PS50850">
    <property type="entry name" value="MFS"/>
    <property type="match status" value="1"/>
</dbReference>
<reference evidence="8 10" key="1">
    <citation type="submission" date="2016-10" db="EMBL/GenBank/DDBJ databases">
        <title>Draft genome sequences of four alkaliphilic bacteria belonging to the Anaerobacillus genus.</title>
        <authorList>
            <person name="Bassil N.M."/>
            <person name="Lloyd J.R."/>
        </authorList>
    </citation>
    <scope>NUCLEOTIDE SEQUENCE [LARGE SCALE GENOMIC DNA]</scope>
    <source>
        <strain evidence="8 10">NB2006</strain>
    </source>
</reference>
<dbReference type="EMBL" id="CP063356">
    <property type="protein sequence ID" value="QOY34954.1"/>
    <property type="molecule type" value="Genomic_DNA"/>
</dbReference>
<feature type="transmembrane region" description="Helical" evidence="6">
    <location>
        <begin position="229"/>
        <end position="249"/>
    </location>
</feature>
<feature type="transmembrane region" description="Helical" evidence="6">
    <location>
        <begin position="354"/>
        <end position="376"/>
    </location>
</feature>